<keyword evidence="1" id="KW-1133">Transmembrane helix</keyword>
<dbReference type="AlphaFoldDB" id="A0A397Q1P5"/>
<feature type="transmembrane region" description="Helical" evidence="1">
    <location>
        <begin position="12"/>
        <end position="30"/>
    </location>
</feature>
<evidence type="ECO:0000313" key="2">
    <source>
        <dbReference type="EMBL" id="RIA55420.1"/>
    </source>
</evidence>
<reference evidence="2 3" key="1">
    <citation type="submission" date="2018-08" db="EMBL/GenBank/DDBJ databases">
        <title>Genomic Encyclopedia of Archaeal and Bacterial Type Strains, Phase II (KMG-II): from individual species to whole genera.</title>
        <authorList>
            <person name="Goeker M."/>
        </authorList>
    </citation>
    <scope>NUCLEOTIDE SEQUENCE [LARGE SCALE GENOMIC DNA]</scope>
    <source>
        <strain evidence="2 3">DSM 5002</strain>
    </source>
</reference>
<dbReference type="EMBL" id="QXDF01000001">
    <property type="protein sequence ID" value="RIA55420.1"/>
    <property type="molecule type" value="Genomic_DNA"/>
</dbReference>
<sequence>MKNTVTLGVRKLFFLIIALYAGYCALCWLVPSARLGNITPAGLTFAIFITNFIGCLTMTVLNLLEIGLLAIGFVFGLGMVLHSREKDYRKGGELAELGELKYTEAFFEVLAGAFIVYLFYMEFVEPPEALMPPVWERLWDSVRSCVPS</sequence>
<dbReference type="OrthoDB" id="9812221at2"/>
<feature type="transmembrane region" description="Helical" evidence="1">
    <location>
        <begin position="42"/>
        <end position="60"/>
    </location>
</feature>
<gene>
    <name evidence="2" type="ORF">BXY53_0485</name>
</gene>
<dbReference type="Proteomes" id="UP000266273">
    <property type="component" value="Unassembled WGS sequence"/>
</dbReference>
<evidence type="ECO:0000256" key="1">
    <source>
        <dbReference type="SAM" id="Phobius"/>
    </source>
</evidence>
<accession>A0A397Q1P5</accession>
<dbReference type="RefSeq" id="WP_147361473.1">
    <property type="nucleotide sequence ID" value="NZ_QXDF01000001.1"/>
</dbReference>
<name>A0A397Q1P5_9HYPH</name>
<keyword evidence="1" id="KW-0812">Transmembrane</keyword>
<evidence type="ECO:0000313" key="3">
    <source>
        <dbReference type="Proteomes" id="UP000266273"/>
    </source>
</evidence>
<keyword evidence="3" id="KW-1185">Reference proteome</keyword>
<protein>
    <submittedName>
        <fullName evidence="2">Uncharacterized protein</fullName>
    </submittedName>
</protein>
<comment type="caution">
    <text evidence="2">The sequence shown here is derived from an EMBL/GenBank/DDBJ whole genome shotgun (WGS) entry which is preliminary data.</text>
</comment>
<keyword evidence="1" id="KW-0472">Membrane</keyword>
<proteinExistence type="predicted"/>
<organism evidence="2 3">
    <name type="scientific">Dichotomicrobium thermohalophilum</name>
    <dbReference type="NCBI Taxonomy" id="933063"/>
    <lineage>
        <taxon>Bacteria</taxon>
        <taxon>Pseudomonadati</taxon>
        <taxon>Pseudomonadota</taxon>
        <taxon>Alphaproteobacteria</taxon>
        <taxon>Hyphomicrobiales</taxon>
        <taxon>Hyphomicrobiaceae</taxon>
        <taxon>Dichotomicrobium</taxon>
    </lineage>
</organism>
<feature type="transmembrane region" description="Helical" evidence="1">
    <location>
        <begin position="105"/>
        <end position="123"/>
    </location>
</feature>
<feature type="transmembrane region" description="Helical" evidence="1">
    <location>
        <begin position="66"/>
        <end position="84"/>
    </location>
</feature>